<dbReference type="AlphaFoldDB" id="A0A1M7TUN6"/>
<proteinExistence type="predicted"/>
<organism evidence="4 5">
    <name type="scientific">Geodermatophilus obscurus</name>
    <dbReference type="NCBI Taxonomy" id="1861"/>
    <lineage>
        <taxon>Bacteria</taxon>
        <taxon>Bacillati</taxon>
        <taxon>Actinomycetota</taxon>
        <taxon>Actinomycetes</taxon>
        <taxon>Geodermatophilales</taxon>
        <taxon>Geodermatophilaceae</taxon>
        <taxon>Geodermatophilus</taxon>
    </lineage>
</organism>
<evidence type="ECO:0000256" key="1">
    <source>
        <dbReference type="SAM" id="MobiDB-lite"/>
    </source>
</evidence>
<dbReference type="RefSeq" id="WP_072917929.1">
    <property type="nucleotide sequence ID" value="NZ_FRDM01000009.1"/>
</dbReference>
<accession>A0A1M7TUN6</accession>
<feature type="transmembrane region" description="Helical" evidence="2">
    <location>
        <begin position="39"/>
        <end position="62"/>
    </location>
</feature>
<reference evidence="4 5" key="1">
    <citation type="submission" date="2016-12" db="EMBL/GenBank/DDBJ databases">
        <authorList>
            <person name="Song W.-J."/>
            <person name="Kurnit D.M."/>
        </authorList>
    </citation>
    <scope>NUCLEOTIDE SEQUENCE [LARGE SCALE GENOMIC DNA]</scope>
    <source>
        <strain evidence="4 5">DSM 43162</strain>
    </source>
</reference>
<evidence type="ECO:0000259" key="3">
    <source>
        <dbReference type="Pfam" id="PF03703"/>
    </source>
</evidence>
<evidence type="ECO:0000313" key="5">
    <source>
        <dbReference type="Proteomes" id="UP000184428"/>
    </source>
</evidence>
<dbReference type="InterPro" id="IPR005182">
    <property type="entry name" value="YdbS-like_PH"/>
</dbReference>
<evidence type="ECO:0000256" key="2">
    <source>
        <dbReference type="SAM" id="Phobius"/>
    </source>
</evidence>
<name>A0A1M7TUN6_9ACTN</name>
<keyword evidence="2" id="KW-0812">Transmembrane</keyword>
<keyword evidence="2" id="KW-0472">Membrane</keyword>
<gene>
    <name evidence="4" type="ORF">SAMN05660350_02201</name>
</gene>
<feature type="domain" description="YdbS-like PH" evidence="3">
    <location>
        <begin position="91"/>
        <end position="161"/>
    </location>
</feature>
<feature type="transmembrane region" description="Helical" evidence="2">
    <location>
        <begin position="68"/>
        <end position="86"/>
    </location>
</feature>
<dbReference type="PANTHER" id="PTHR37938">
    <property type="entry name" value="BLL0215 PROTEIN"/>
    <property type="match status" value="1"/>
</dbReference>
<dbReference type="Proteomes" id="UP000184428">
    <property type="component" value="Unassembled WGS sequence"/>
</dbReference>
<evidence type="ECO:0000313" key="4">
    <source>
        <dbReference type="EMBL" id="SHN74435.1"/>
    </source>
</evidence>
<sequence length="243" mass="26898">MGGPATPPPDGRRPRWSKDAEKYLLEHEKPPVVATRRHWAVLIVPAAKALPTLAVSLWLMVLDPENRVTASVGLIVLVGALGYLALRVGEWWMRHFIVTNRRVLLTTGIIVRTVALLPLRRITDLTYKETPFGQLLGYGTFRFESAGQQQALSEITYLPRAGVLYRDVSDLLFGDNGADKGDDEGEAEPSPRQPRRLPPPSPDRPAAQTATDGRRDTQPIPPLPSRRPRSAKVAGQRVRQAGR</sequence>
<dbReference type="OrthoDB" id="3354538at2"/>
<protein>
    <submittedName>
        <fullName evidence="4">PH domain-containing protein</fullName>
    </submittedName>
</protein>
<dbReference type="PANTHER" id="PTHR37938:SF1">
    <property type="entry name" value="BLL0215 PROTEIN"/>
    <property type="match status" value="1"/>
</dbReference>
<feature type="region of interest" description="Disordered" evidence="1">
    <location>
        <begin position="175"/>
        <end position="243"/>
    </location>
</feature>
<dbReference type="Pfam" id="PF03703">
    <property type="entry name" value="bPH_2"/>
    <property type="match status" value="1"/>
</dbReference>
<dbReference type="EMBL" id="FRDM01000009">
    <property type="protein sequence ID" value="SHN74435.1"/>
    <property type="molecule type" value="Genomic_DNA"/>
</dbReference>
<keyword evidence="2" id="KW-1133">Transmembrane helix</keyword>